<evidence type="ECO:0000313" key="2">
    <source>
        <dbReference type="EMBL" id="MTV29652.1"/>
    </source>
</evidence>
<sequence length="398" mass="42906">MKKDPYKLRAVALLIAIGFVGGMFVQYQAPGTYVLASHKAKKQKGQAAGNGDAFMGAEEAGPADASKEAPAEAAADQQKREEEEAKKAEADKKAEEAEKNAAEAEKPKLLPPQEVMPATLRGAAALGAVVDNTLEITGPKGEKRFLYFASRGVVAESDGAGLEARLWSRDDDRLCRSLGGDKRECFYLAVRLNDQLRKGALSALPDRISALEEGEPMGSVEGVGAPNVQLLRGNVLGLPGYVPLLEGKPAAEWTRDPVADGRSFVGALLVRQRRDADRAATFFAPNGQVFEASRLARHTVSLWIGAWRRQGDLVCRELKSDTEQAPRAEECARARITDNRIEFVDAGPSWRSFLRSPWPDDEPDTAGPSAREPASPTGEVVLGARGRKTNAGSFTDLR</sequence>
<feature type="region of interest" description="Disordered" evidence="1">
    <location>
        <begin position="46"/>
        <end position="112"/>
    </location>
</feature>
<dbReference type="OrthoDB" id="8456547at2"/>
<reference evidence="2 3" key="1">
    <citation type="submission" date="2019-11" db="EMBL/GenBank/DDBJ databases">
        <title>Whole-genome sequence of a Rhodoblastus acidophilus DSM 142.</title>
        <authorList>
            <person name="Kyndt J.A."/>
            <person name="Meyer T.E."/>
        </authorList>
    </citation>
    <scope>NUCLEOTIDE SEQUENCE [LARGE SCALE GENOMIC DNA]</scope>
    <source>
        <strain evidence="2 3">DSM 142</strain>
    </source>
</reference>
<feature type="region of interest" description="Disordered" evidence="1">
    <location>
        <begin position="352"/>
        <end position="398"/>
    </location>
</feature>
<name>A0A6N8DH35_RHOAC</name>
<dbReference type="Proteomes" id="UP000439113">
    <property type="component" value="Unassembled WGS sequence"/>
</dbReference>
<gene>
    <name evidence="2" type="ORF">GJ654_01445</name>
</gene>
<organism evidence="2 3">
    <name type="scientific">Rhodoblastus acidophilus</name>
    <name type="common">Rhodopseudomonas acidophila</name>
    <dbReference type="NCBI Taxonomy" id="1074"/>
    <lineage>
        <taxon>Bacteria</taxon>
        <taxon>Pseudomonadati</taxon>
        <taxon>Pseudomonadota</taxon>
        <taxon>Alphaproteobacteria</taxon>
        <taxon>Hyphomicrobiales</taxon>
        <taxon>Rhodoblastaceae</taxon>
        <taxon>Rhodoblastus</taxon>
    </lineage>
</organism>
<evidence type="ECO:0000256" key="1">
    <source>
        <dbReference type="SAM" id="MobiDB-lite"/>
    </source>
</evidence>
<accession>A0A6N8DH35</accession>
<evidence type="ECO:0000313" key="3">
    <source>
        <dbReference type="Proteomes" id="UP000439113"/>
    </source>
</evidence>
<dbReference type="EMBL" id="WNKS01000001">
    <property type="protein sequence ID" value="MTV29652.1"/>
    <property type="molecule type" value="Genomic_DNA"/>
</dbReference>
<comment type="caution">
    <text evidence="2">The sequence shown here is derived from an EMBL/GenBank/DDBJ whole genome shotgun (WGS) entry which is preliminary data.</text>
</comment>
<protein>
    <submittedName>
        <fullName evidence="2">Uncharacterized protein</fullName>
    </submittedName>
</protein>
<feature type="compositionally biased region" description="Basic and acidic residues" evidence="1">
    <location>
        <begin position="77"/>
        <end position="108"/>
    </location>
</feature>
<proteinExistence type="predicted"/>
<dbReference type="RefSeq" id="WP_155444308.1">
    <property type="nucleotide sequence ID" value="NZ_JAOQNR010000001.1"/>
</dbReference>
<dbReference type="AlphaFoldDB" id="A0A6N8DH35"/>